<name>A0A4W5PSX0_9TELE</name>
<evidence type="ECO:0000313" key="13">
    <source>
        <dbReference type="Ensembl" id="ENSHHUP00000067856.1"/>
    </source>
</evidence>
<evidence type="ECO:0000256" key="10">
    <source>
        <dbReference type="ARBA" id="ARBA00031043"/>
    </source>
</evidence>
<protein>
    <recommendedName>
        <fullName evidence="3">Elastin</fullName>
    </recommendedName>
    <alternativeName>
        <fullName evidence="10">Tropoelastin</fullName>
    </alternativeName>
</protein>
<evidence type="ECO:0000256" key="2">
    <source>
        <dbReference type="ARBA" id="ARBA00008475"/>
    </source>
</evidence>
<evidence type="ECO:0000256" key="11">
    <source>
        <dbReference type="SAM" id="MobiDB-lite"/>
    </source>
</evidence>
<reference evidence="14" key="1">
    <citation type="submission" date="2018-06" db="EMBL/GenBank/DDBJ databases">
        <title>Genome assembly of Danube salmon.</title>
        <authorList>
            <person name="Macqueen D.J."/>
            <person name="Gundappa M.K."/>
        </authorList>
    </citation>
    <scope>NUCLEOTIDE SEQUENCE [LARGE SCALE GENOMIC DNA]</scope>
</reference>
<evidence type="ECO:0000256" key="12">
    <source>
        <dbReference type="SAM" id="SignalP"/>
    </source>
</evidence>
<dbReference type="Ensembl" id="ENSHHUT00000070135.1">
    <property type="protein sequence ID" value="ENSHHUP00000067856.1"/>
    <property type="gene ID" value="ENSHHUG00000039973.1"/>
</dbReference>
<accession>A0A4W5PSX0</accession>
<evidence type="ECO:0000256" key="5">
    <source>
        <dbReference type="ARBA" id="ARBA00022530"/>
    </source>
</evidence>
<feature type="compositionally biased region" description="Gly residues" evidence="11">
    <location>
        <begin position="56"/>
        <end position="73"/>
    </location>
</feature>
<organism evidence="13 14">
    <name type="scientific">Hucho hucho</name>
    <name type="common">huchen</name>
    <dbReference type="NCBI Taxonomy" id="62062"/>
    <lineage>
        <taxon>Eukaryota</taxon>
        <taxon>Metazoa</taxon>
        <taxon>Chordata</taxon>
        <taxon>Craniata</taxon>
        <taxon>Vertebrata</taxon>
        <taxon>Euteleostomi</taxon>
        <taxon>Actinopterygii</taxon>
        <taxon>Neopterygii</taxon>
        <taxon>Teleostei</taxon>
        <taxon>Protacanthopterygii</taxon>
        <taxon>Salmoniformes</taxon>
        <taxon>Salmonidae</taxon>
        <taxon>Salmoninae</taxon>
        <taxon>Hucho</taxon>
    </lineage>
</organism>
<dbReference type="AlphaFoldDB" id="A0A4W5PSX0"/>
<evidence type="ECO:0000256" key="8">
    <source>
        <dbReference type="ARBA" id="ARBA00023157"/>
    </source>
</evidence>
<keyword evidence="9" id="KW-0379">Hydroxylation</keyword>
<dbReference type="PANTHER" id="PTHR24018">
    <property type="entry name" value="ELASTIN"/>
    <property type="match status" value="1"/>
</dbReference>
<reference evidence="13" key="2">
    <citation type="submission" date="2025-08" db="UniProtKB">
        <authorList>
            <consortium name="Ensembl"/>
        </authorList>
    </citation>
    <scope>IDENTIFICATION</scope>
</reference>
<evidence type="ECO:0000256" key="4">
    <source>
        <dbReference type="ARBA" id="ARBA00022525"/>
    </source>
</evidence>
<keyword evidence="8" id="KW-1015">Disulfide bond</keyword>
<comment type="subcellular location">
    <subcellularLocation>
        <location evidence="1">Secreted</location>
        <location evidence="1">Extracellular space</location>
        <location evidence="1">Extracellular matrix</location>
    </subcellularLocation>
</comment>
<feature type="signal peptide" evidence="12">
    <location>
        <begin position="1"/>
        <end position="27"/>
    </location>
</feature>
<feature type="chain" id="PRO_5021355262" description="Elastin" evidence="12">
    <location>
        <begin position="28"/>
        <end position="319"/>
    </location>
</feature>
<keyword evidence="4" id="KW-0964">Secreted</keyword>
<keyword evidence="6 12" id="KW-0732">Signal</keyword>
<reference evidence="13" key="3">
    <citation type="submission" date="2025-09" db="UniProtKB">
        <authorList>
            <consortium name="Ensembl"/>
        </authorList>
    </citation>
    <scope>IDENTIFICATION</scope>
</reference>
<evidence type="ECO:0000256" key="7">
    <source>
        <dbReference type="ARBA" id="ARBA00022737"/>
    </source>
</evidence>
<comment type="similarity">
    <text evidence="2">Belongs to the elastin family.</text>
</comment>
<dbReference type="InterPro" id="IPR003979">
    <property type="entry name" value="Tropoelastin"/>
</dbReference>
<keyword evidence="14" id="KW-1185">Reference proteome</keyword>
<keyword evidence="5" id="KW-0272">Extracellular matrix</keyword>
<evidence type="ECO:0000256" key="3">
    <source>
        <dbReference type="ARBA" id="ARBA00014499"/>
    </source>
</evidence>
<proteinExistence type="inferred from homology"/>
<evidence type="ECO:0000256" key="1">
    <source>
        <dbReference type="ARBA" id="ARBA00004498"/>
    </source>
</evidence>
<evidence type="ECO:0000256" key="9">
    <source>
        <dbReference type="ARBA" id="ARBA00023278"/>
    </source>
</evidence>
<sequence>MNAIGSSIKSLILLVFAGVGVPGLYQGGQVPGQGFGGRGVLPGVATGNGLNPKSLPGGGQQGPGGSGRVGYGGPMQPGVFHGYPLKTPKTQGGYGAKAGGAGGKLPFGYGGFGGGGGAGLPGGPGSKPGYPIGTGVGTGGLNPAQAQAKAAKYGAGLGGVPGAGGAYPGVGGAYPGGYNPAAAKAAKYGKPNGVGIGGEGVPAPAATPSPGVGVGAGVGGTAVERTDLPVGTGIPIAGKPGATGLPGVGAGVLQPSGVGVGAGGKAPKPPGAGKHSETLLIPYYCSSVTALVVYNFKMIPSTQIHNPSNNVIEHFYMPI</sequence>
<dbReference type="GO" id="GO:0005201">
    <property type="term" value="F:extracellular matrix structural constituent"/>
    <property type="evidence" value="ECO:0007669"/>
    <property type="project" value="InterPro"/>
</dbReference>
<evidence type="ECO:0000256" key="6">
    <source>
        <dbReference type="ARBA" id="ARBA00022729"/>
    </source>
</evidence>
<evidence type="ECO:0000313" key="14">
    <source>
        <dbReference type="Proteomes" id="UP000314982"/>
    </source>
</evidence>
<dbReference type="Proteomes" id="UP000314982">
    <property type="component" value="Unassembled WGS sequence"/>
</dbReference>
<keyword evidence="7" id="KW-0677">Repeat</keyword>
<dbReference type="GeneTree" id="ENSGT00940000168646"/>
<feature type="region of interest" description="Disordered" evidence="11">
    <location>
        <begin position="46"/>
        <end position="73"/>
    </location>
</feature>
<dbReference type="PANTHER" id="PTHR24018:SF5">
    <property type="entry name" value="ELASTIN"/>
    <property type="match status" value="1"/>
</dbReference>